<proteinExistence type="predicted"/>
<evidence type="ECO:0000313" key="1">
    <source>
        <dbReference type="EMBL" id="ADO39173.1"/>
    </source>
</evidence>
<gene>
    <name evidence="1" type="ordered locus">ELI_4231</name>
</gene>
<dbReference type="HOGENOM" id="CLU_3343837_0_0_9"/>
<accession>E3GPW0</accession>
<reference key="1">
    <citation type="submission" date="2010-09" db="EMBL/GenBank/DDBJ databases">
        <authorList>
            <person name="Roh H."/>
            <person name="Ko H.-J."/>
            <person name="Kim D."/>
            <person name="Choi D.G."/>
            <person name="Park S."/>
            <person name="Kim S."/>
            <person name="Kim K.H."/>
            <person name="Chang I.S."/>
            <person name="Choi I.-G."/>
        </authorList>
    </citation>
    <scope>NUCLEOTIDE SEQUENCE</scope>
    <source>
        <strain>KIST612</strain>
    </source>
</reference>
<dbReference type="KEGG" id="elm:ELI_4231"/>
<keyword evidence="2" id="KW-1185">Reference proteome</keyword>
<protein>
    <submittedName>
        <fullName evidence="1">Uncharacterized protein</fullName>
    </submittedName>
</protein>
<organism evidence="1 2">
    <name type="scientific">Eubacterium callanderi</name>
    <dbReference type="NCBI Taxonomy" id="53442"/>
    <lineage>
        <taxon>Bacteria</taxon>
        <taxon>Bacillati</taxon>
        <taxon>Bacillota</taxon>
        <taxon>Clostridia</taxon>
        <taxon>Eubacteriales</taxon>
        <taxon>Eubacteriaceae</taxon>
        <taxon>Eubacterium</taxon>
    </lineage>
</organism>
<evidence type="ECO:0000313" key="2">
    <source>
        <dbReference type="Proteomes" id="UP000006873"/>
    </source>
</evidence>
<sequence length="37" mass="4648">MWNFRGFEAIFRKEMSENHSNERISFDLKKKYGWFFA</sequence>
<reference evidence="1 2" key="2">
    <citation type="journal article" date="2011" name="J. Bacteriol.">
        <title>Complete genome sequence of a carbon monoxide-utilizing acetogen, Eubacterium limosum KIST612.</title>
        <authorList>
            <person name="Roh H."/>
            <person name="Ko H.J."/>
            <person name="Kim D."/>
            <person name="Choi D.G."/>
            <person name="Park S."/>
            <person name="Kim S."/>
            <person name="Chang I.S."/>
            <person name="Choi I.G."/>
        </authorList>
    </citation>
    <scope>NUCLEOTIDE SEQUENCE [LARGE SCALE GENOMIC DNA]</scope>
    <source>
        <strain evidence="1 2">KIST612</strain>
    </source>
</reference>
<dbReference type="EMBL" id="CP002273">
    <property type="protein sequence ID" value="ADO39173.1"/>
    <property type="molecule type" value="Genomic_DNA"/>
</dbReference>
<dbReference type="Proteomes" id="UP000006873">
    <property type="component" value="Chromosome"/>
</dbReference>
<name>E3GPW0_9FIRM</name>
<dbReference type="AlphaFoldDB" id="E3GPW0"/>